<dbReference type="OrthoDB" id="4397445at2"/>
<dbReference type="AlphaFoldDB" id="A0A329QA92"/>
<dbReference type="Pfam" id="PF10081">
    <property type="entry name" value="Abhydrolase_9"/>
    <property type="match status" value="1"/>
</dbReference>
<feature type="transmembrane region" description="Helical" evidence="1">
    <location>
        <begin position="62"/>
        <end position="81"/>
    </location>
</feature>
<feature type="domain" description="Alpha/beta-hydrolase N-terminal" evidence="3">
    <location>
        <begin position="14"/>
        <end position="219"/>
    </location>
</feature>
<name>A0A329QA92_9ACTN</name>
<dbReference type="InterPro" id="IPR027788">
    <property type="entry name" value="Alpha/beta-hydrolase_N_dom"/>
</dbReference>
<evidence type="ECO:0008006" key="6">
    <source>
        <dbReference type="Google" id="ProtNLM"/>
    </source>
</evidence>
<dbReference type="EMBL" id="QMIG01000046">
    <property type="protein sequence ID" value="RAW09330.1"/>
    <property type="molecule type" value="Genomic_DNA"/>
</dbReference>
<evidence type="ECO:0000313" key="5">
    <source>
        <dbReference type="Proteomes" id="UP000250462"/>
    </source>
</evidence>
<reference evidence="4 5" key="1">
    <citation type="submission" date="2018-06" db="EMBL/GenBank/DDBJ databases">
        <title>Phytoactinopolyspora halophila sp. nov., a novel halophilic actinomycete isolated from a saline soil in China.</title>
        <authorList>
            <person name="Tang S.-K."/>
        </authorList>
    </citation>
    <scope>NUCLEOTIDE SEQUENCE [LARGE SCALE GENOMIC DNA]</scope>
    <source>
        <strain evidence="4 5">YIM 96934</strain>
    </source>
</reference>
<feature type="transmembrane region" description="Helical" evidence="1">
    <location>
        <begin position="25"/>
        <end position="46"/>
    </location>
</feature>
<evidence type="ECO:0000313" key="4">
    <source>
        <dbReference type="EMBL" id="RAW09330.1"/>
    </source>
</evidence>
<dbReference type="Proteomes" id="UP000250462">
    <property type="component" value="Unassembled WGS sequence"/>
</dbReference>
<keyword evidence="1" id="KW-1133">Transmembrane helix</keyword>
<gene>
    <name evidence="4" type="ORF">DPM12_21705</name>
</gene>
<organism evidence="4 5">
    <name type="scientific">Phytoactinopolyspora halophila</name>
    <dbReference type="NCBI Taxonomy" id="1981511"/>
    <lineage>
        <taxon>Bacteria</taxon>
        <taxon>Bacillati</taxon>
        <taxon>Actinomycetota</taxon>
        <taxon>Actinomycetes</taxon>
        <taxon>Jiangellales</taxon>
        <taxon>Jiangellaceae</taxon>
        <taxon>Phytoactinopolyspora</taxon>
    </lineage>
</organism>
<dbReference type="Pfam" id="PF15420">
    <property type="entry name" value="Abhydrolase_9_N"/>
    <property type="match status" value="1"/>
</dbReference>
<keyword evidence="1" id="KW-0812">Transmembrane</keyword>
<protein>
    <recommendedName>
        <fullName evidence="6">Alpha/beta-hydrolase catalytic domain-containing protein</fullName>
    </recommendedName>
</protein>
<feature type="transmembrane region" description="Helical" evidence="1">
    <location>
        <begin position="142"/>
        <end position="163"/>
    </location>
</feature>
<keyword evidence="1" id="KW-0472">Membrane</keyword>
<sequence>MAGGVVAFFLSLLPSLIPRPWLVQALFSGITVALGYGIGVAIAWLARRSGVHPEWSARTRRLGWWALAASGAVAIVGGMLLGAAWQGELRQRFGMPGVEPVFVAVAPGAAVVAVLAVVLARGARWLVRRGVGQLKHWLPERAVNVAGIAVAVVAAVLVFNGTIGEWLVTGMNRLAHVVEKNQNAGIERPAHAERSGSAVSAVPWESLSLQGREFVAGGPSLAELEAFASRSDALDSADIRLPIRVYAGLDSAGDLTSAAELVVDELDRTDAWNREVLVVVTPTSSGHVEPVAAEAIEMMHGGDTAIAAMQYSNVSSWLSFLSDQDTISEAGRIVFETIYAAWTEQPVEQRPLLLVQGESLGSYGGQSAFSGLQDMVARTDGALWVATPNSTKVARDLVRYRDPRSLERRPIVDDGRQVRWSTGKSGKDAKNDVWDLGPDWDHPRVLYLQHASDAVVWWSPELVLHRPDWLREPRAPDVLDEIRWLPFVTFWLVTMDMFVAGEVPAGFGHVYVQEYADAWAAVAAPDEWTDEDTQALRELLGERFDR</sequence>
<dbReference type="InterPro" id="IPR027787">
    <property type="entry name" value="Alpha/beta-hydrolase_catalytic"/>
</dbReference>
<comment type="caution">
    <text evidence="4">The sequence shown here is derived from an EMBL/GenBank/DDBJ whole genome shotgun (WGS) entry which is preliminary data.</text>
</comment>
<keyword evidence="5" id="KW-1185">Reference proteome</keyword>
<evidence type="ECO:0000259" key="3">
    <source>
        <dbReference type="Pfam" id="PF15420"/>
    </source>
</evidence>
<accession>A0A329QA92</accession>
<proteinExistence type="predicted"/>
<evidence type="ECO:0000259" key="2">
    <source>
        <dbReference type="Pfam" id="PF10081"/>
    </source>
</evidence>
<feature type="transmembrane region" description="Helical" evidence="1">
    <location>
        <begin position="101"/>
        <end position="121"/>
    </location>
</feature>
<evidence type="ECO:0000256" key="1">
    <source>
        <dbReference type="SAM" id="Phobius"/>
    </source>
</evidence>
<feature type="domain" description="Alpha/beta-hydrolase catalytic" evidence="2">
    <location>
        <begin position="243"/>
        <end position="536"/>
    </location>
</feature>